<accession>A0A1X7TTN6</accession>
<evidence type="ECO:0000313" key="1">
    <source>
        <dbReference type="EnsemblMetazoa" id="Aqu2.1.18606_001"/>
    </source>
</evidence>
<protein>
    <submittedName>
        <fullName evidence="1">Uncharacterized protein</fullName>
    </submittedName>
</protein>
<dbReference type="AlphaFoldDB" id="A0A1X7TTN6"/>
<dbReference type="InParanoid" id="A0A1X7TTN6"/>
<proteinExistence type="predicted"/>
<sequence length="169" mass="18610">MDDTTIRVAVGLRLGLPLCHPHSCRHCNGHVDELATDSFSCRRSQGRHFSHASITSVIHRAFAAAGIPSHLEPSGLANASGKRPDDHNGSLEVWKALGMGCYMPGHPCSFICECCGPWPRLWARTYQDCDNHAAINTNNGTEAQNKVLQYSYLPKRKTLTLFRIATVLV</sequence>
<organism evidence="1">
    <name type="scientific">Amphimedon queenslandica</name>
    <name type="common">Sponge</name>
    <dbReference type="NCBI Taxonomy" id="400682"/>
    <lineage>
        <taxon>Eukaryota</taxon>
        <taxon>Metazoa</taxon>
        <taxon>Porifera</taxon>
        <taxon>Demospongiae</taxon>
        <taxon>Heteroscleromorpha</taxon>
        <taxon>Haplosclerida</taxon>
        <taxon>Niphatidae</taxon>
        <taxon>Amphimedon</taxon>
    </lineage>
</organism>
<dbReference type="EnsemblMetazoa" id="Aqu2.1.18606_001">
    <property type="protein sequence ID" value="Aqu2.1.18606_001"/>
    <property type="gene ID" value="Aqu2.1.18606"/>
</dbReference>
<name>A0A1X7TTN6_AMPQE</name>
<reference evidence="1" key="1">
    <citation type="submission" date="2017-05" db="UniProtKB">
        <authorList>
            <consortium name="EnsemblMetazoa"/>
        </authorList>
    </citation>
    <scope>IDENTIFICATION</scope>
</reference>